<keyword evidence="3" id="KW-1185">Reference proteome</keyword>
<accession>A0AAV2QIQ6</accession>
<dbReference type="EMBL" id="CAXKWB010006383">
    <property type="protein sequence ID" value="CAL4082570.1"/>
    <property type="molecule type" value="Genomic_DNA"/>
</dbReference>
<feature type="non-terminal residue" evidence="2">
    <location>
        <position position="1"/>
    </location>
</feature>
<sequence>LLHTQTIFGKLKSYLFRLTFGINFLVFVMDSIFCINKLLRSWMNLLYFIWPLLWSFWYLWYIVHRSTKLNIQYIKFKLNLHRLLVSSLWEDIEYNDATRTVKELRKSIYLGTVNRPPQVDVYGGFTINYKMLTAMVLFSFVYANTFRRLWS</sequence>
<gene>
    <name evidence="2" type="ORF">MNOR_LOCUS11935</name>
</gene>
<feature type="transmembrane region" description="Helical" evidence="1">
    <location>
        <begin position="45"/>
        <end position="63"/>
    </location>
</feature>
<evidence type="ECO:0000256" key="1">
    <source>
        <dbReference type="SAM" id="Phobius"/>
    </source>
</evidence>
<comment type="caution">
    <text evidence="2">The sequence shown here is derived from an EMBL/GenBank/DDBJ whole genome shotgun (WGS) entry which is preliminary data.</text>
</comment>
<evidence type="ECO:0000313" key="2">
    <source>
        <dbReference type="EMBL" id="CAL4082570.1"/>
    </source>
</evidence>
<keyword evidence="1" id="KW-0472">Membrane</keyword>
<feature type="transmembrane region" description="Helical" evidence="1">
    <location>
        <begin position="14"/>
        <end position="33"/>
    </location>
</feature>
<evidence type="ECO:0008006" key="4">
    <source>
        <dbReference type="Google" id="ProtNLM"/>
    </source>
</evidence>
<organism evidence="2 3">
    <name type="scientific">Meganyctiphanes norvegica</name>
    <name type="common">Northern krill</name>
    <name type="synonym">Thysanopoda norvegica</name>
    <dbReference type="NCBI Taxonomy" id="48144"/>
    <lineage>
        <taxon>Eukaryota</taxon>
        <taxon>Metazoa</taxon>
        <taxon>Ecdysozoa</taxon>
        <taxon>Arthropoda</taxon>
        <taxon>Crustacea</taxon>
        <taxon>Multicrustacea</taxon>
        <taxon>Malacostraca</taxon>
        <taxon>Eumalacostraca</taxon>
        <taxon>Eucarida</taxon>
        <taxon>Euphausiacea</taxon>
        <taxon>Euphausiidae</taxon>
        <taxon>Meganyctiphanes</taxon>
    </lineage>
</organism>
<evidence type="ECO:0000313" key="3">
    <source>
        <dbReference type="Proteomes" id="UP001497623"/>
    </source>
</evidence>
<dbReference type="Proteomes" id="UP001497623">
    <property type="component" value="Unassembled WGS sequence"/>
</dbReference>
<keyword evidence="1" id="KW-0812">Transmembrane</keyword>
<reference evidence="2 3" key="1">
    <citation type="submission" date="2024-05" db="EMBL/GenBank/DDBJ databases">
        <authorList>
            <person name="Wallberg A."/>
        </authorList>
    </citation>
    <scope>NUCLEOTIDE SEQUENCE [LARGE SCALE GENOMIC DNA]</scope>
</reference>
<protein>
    <recommendedName>
        <fullName evidence="4">Gustatory receptor</fullName>
    </recommendedName>
</protein>
<proteinExistence type="predicted"/>
<dbReference type="AlphaFoldDB" id="A0AAV2QIQ6"/>
<feature type="transmembrane region" description="Helical" evidence="1">
    <location>
        <begin position="127"/>
        <end position="146"/>
    </location>
</feature>
<name>A0AAV2QIQ6_MEGNR</name>
<keyword evidence="1" id="KW-1133">Transmembrane helix</keyword>